<dbReference type="Gene3D" id="3.30.70.100">
    <property type="match status" value="1"/>
</dbReference>
<dbReference type="KEGG" id="mmab:HQ865_09875"/>
<dbReference type="InterPro" id="IPR008250">
    <property type="entry name" value="ATPase_P-typ_transduc_dom_A_sf"/>
</dbReference>
<dbReference type="RefSeq" id="WP_173414741.1">
    <property type="nucleotide sequence ID" value="NZ_CP054139.1"/>
</dbReference>
<dbReference type="InterPro" id="IPR036163">
    <property type="entry name" value="HMA_dom_sf"/>
</dbReference>
<dbReference type="GO" id="GO:0016887">
    <property type="term" value="F:ATP hydrolysis activity"/>
    <property type="evidence" value="ECO:0007669"/>
    <property type="project" value="InterPro"/>
</dbReference>
<dbReference type="PRINTS" id="PR00119">
    <property type="entry name" value="CATATPASE"/>
</dbReference>
<gene>
    <name evidence="14" type="primary">cadA</name>
    <name evidence="14" type="ORF">HQ865_09875</name>
</gene>
<dbReference type="InterPro" id="IPR027256">
    <property type="entry name" value="P-typ_ATPase_IB"/>
</dbReference>
<dbReference type="PROSITE" id="PS00154">
    <property type="entry name" value="ATPASE_E1_E2"/>
    <property type="match status" value="1"/>
</dbReference>
<keyword evidence="6 11" id="KW-0547">Nucleotide-binding</keyword>
<evidence type="ECO:0000256" key="3">
    <source>
        <dbReference type="ARBA" id="ARBA00022475"/>
    </source>
</evidence>
<keyword evidence="5 11" id="KW-0479">Metal-binding</keyword>
<dbReference type="InterPro" id="IPR036412">
    <property type="entry name" value="HAD-like_sf"/>
</dbReference>
<evidence type="ECO:0000256" key="10">
    <source>
        <dbReference type="ARBA" id="ARBA00023136"/>
    </source>
</evidence>
<comment type="similarity">
    <text evidence="2 11">Belongs to the cation transport ATPase (P-type) (TC 3.A.3) family. Type IB subfamily.</text>
</comment>
<dbReference type="InterPro" id="IPR006121">
    <property type="entry name" value="HMA_dom"/>
</dbReference>
<dbReference type="InterPro" id="IPR023299">
    <property type="entry name" value="ATPase_P-typ_cyto_dom_N"/>
</dbReference>
<evidence type="ECO:0000256" key="7">
    <source>
        <dbReference type="ARBA" id="ARBA00022840"/>
    </source>
</evidence>
<keyword evidence="8" id="KW-1278">Translocase</keyword>
<dbReference type="GO" id="GO:0005886">
    <property type="term" value="C:plasma membrane"/>
    <property type="evidence" value="ECO:0007669"/>
    <property type="project" value="UniProtKB-SubCell"/>
</dbReference>
<keyword evidence="15" id="KW-1185">Reference proteome</keyword>
<dbReference type="EMBL" id="CP054139">
    <property type="protein sequence ID" value="QKJ30051.1"/>
    <property type="molecule type" value="Genomic_DNA"/>
</dbReference>
<dbReference type="SUPFAM" id="SSF55008">
    <property type="entry name" value="HMA, heavy metal-associated domain"/>
    <property type="match status" value="1"/>
</dbReference>
<dbReference type="InterPro" id="IPR018303">
    <property type="entry name" value="ATPase_P-typ_P_site"/>
</dbReference>
<dbReference type="InterPro" id="IPR001757">
    <property type="entry name" value="P_typ_ATPase"/>
</dbReference>
<evidence type="ECO:0000256" key="6">
    <source>
        <dbReference type="ARBA" id="ARBA00022741"/>
    </source>
</evidence>
<dbReference type="Gene3D" id="3.40.1110.10">
    <property type="entry name" value="Calcium-transporting ATPase, cytoplasmic domain N"/>
    <property type="match status" value="1"/>
</dbReference>
<dbReference type="SUPFAM" id="SSF81665">
    <property type="entry name" value="Calcium ATPase, transmembrane domain M"/>
    <property type="match status" value="1"/>
</dbReference>
<feature type="domain" description="HMA" evidence="13">
    <location>
        <begin position="8"/>
        <end position="66"/>
    </location>
</feature>
<protein>
    <submittedName>
        <fullName evidence="14">Cadmium-translocating P-type ATPase</fullName>
    </submittedName>
</protein>
<proteinExistence type="inferred from homology"/>
<evidence type="ECO:0000313" key="14">
    <source>
        <dbReference type="EMBL" id="QKJ30051.1"/>
    </source>
</evidence>
<dbReference type="PROSITE" id="PS01229">
    <property type="entry name" value="COF_2"/>
    <property type="match status" value="1"/>
</dbReference>
<dbReference type="Proteomes" id="UP000505355">
    <property type="component" value="Chromosome"/>
</dbReference>
<evidence type="ECO:0000256" key="4">
    <source>
        <dbReference type="ARBA" id="ARBA00022692"/>
    </source>
</evidence>
<dbReference type="GO" id="GO:0005524">
    <property type="term" value="F:ATP binding"/>
    <property type="evidence" value="ECO:0007669"/>
    <property type="project" value="UniProtKB-UniRule"/>
</dbReference>
<dbReference type="Pfam" id="PF00122">
    <property type="entry name" value="E1-E2_ATPase"/>
    <property type="match status" value="1"/>
</dbReference>
<feature type="transmembrane region" description="Helical" evidence="11">
    <location>
        <begin position="112"/>
        <end position="133"/>
    </location>
</feature>
<keyword evidence="4 11" id="KW-0812">Transmembrane</keyword>
<feature type="domain" description="P-type ATPase A" evidence="12">
    <location>
        <begin position="208"/>
        <end position="307"/>
    </location>
</feature>
<dbReference type="NCBIfam" id="TIGR01494">
    <property type="entry name" value="ATPase_P-type"/>
    <property type="match status" value="1"/>
</dbReference>
<evidence type="ECO:0000313" key="15">
    <source>
        <dbReference type="Proteomes" id="UP000505355"/>
    </source>
</evidence>
<accession>A0A7D4Q7J1</accession>
<evidence type="ECO:0000256" key="11">
    <source>
        <dbReference type="RuleBase" id="RU362081"/>
    </source>
</evidence>
<feature type="transmembrane region" description="Helical" evidence="11">
    <location>
        <begin position="170"/>
        <end position="189"/>
    </location>
</feature>
<dbReference type="Gene3D" id="2.70.150.10">
    <property type="entry name" value="Calcium-transporting ATPase, cytoplasmic transduction domain A"/>
    <property type="match status" value="1"/>
</dbReference>
<dbReference type="SUPFAM" id="SSF56784">
    <property type="entry name" value="HAD-like"/>
    <property type="match status" value="1"/>
</dbReference>
<dbReference type="PANTHER" id="PTHR43520">
    <property type="entry name" value="ATP7, ISOFORM B"/>
    <property type="match status" value="1"/>
</dbReference>
<feature type="transmembrane region" description="Helical" evidence="11">
    <location>
        <begin position="86"/>
        <end position="106"/>
    </location>
</feature>
<reference evidence="14 15" key="1">
    <citation type="submission" date="2020-05" db="EMBL/GenBank/DDBJ databases">
        <title>Mucilaginibacter mali sp. nov.</title>
        <authorList>
            <person name="Kim H.S."/>
            <person name="Lee K.C."/>
            <person name="Suh M.K."/>
            <person name="Kim J.-S."/>
            <person name="Han K.-I."/>
            <person name="Eom M.K."/>
            <person name="Shin Y.K."/>
            <person name="Lee J.-S."/>
        </authorList>
    </citation>
    <scope>NUCLEOTIDE SEQUENCE [LARGE SCALE GENOMIC DNA]</scope>
    <source>
        <strain evidence="14 15">G2-14</strain>
    </source>
</reference>
<evidence type="ECO:0000259" key="12">
    <source>
        <dbReference type="Pfam" id="PF00122"/>
    </source>
</evidence>
<dbReference type="CDD" id="cd00371">
    <property type="entry name" value="HMA"/>
    <property type="match status" value="1"/>
</dbReference>
<feature type="transmembrane region" description="Helical" evidence="11">
    <location>
        <begin position="648"/>
        <end position="667"/>
    </location>
</feature>
<dbReference type="GO" id="GO:0043682">
    <property type="term" value="F:P-type divalent copper transporter activity"/>
    <property type="evidence" value="ECO:0007669"/>
    <property type="project" value="TreeGrafter"/>
</dbReference>
<dbReference type="InterPro" id="IPR023298">
    <property type="entry name" value="ATPase_P-typ_TM_dom_sf"/>
</dbReference>
<dbReference type="PROSITE" id="PS01047">
    <property type="entry name" value="HMA_1"/>
    <property type="match status" value="1"/>
</dbReference>
<dbReference type="NCBIfam" id="TIGR01511">
    <property type="entry name" value="ATPase-IB1_Cu"/>
    <property type="match status" value="1"/>
</dbReference>
<feature type="transmembrane region" description="Helical" evidence="11">
    <location>
        <begin position="323"/>
        <end position="346"/>
    </location>
</feature>
<keyword evidence="9 11" id="KW-1133">Transmembrane helix</keyword>
<comment type="subcellular location">
    <subcellularLocation>
        <location evidence="1">Cell membrane</location>
        <topology evidence="1">Multi-pass membrane protein</topology>
    </subcellularLocation>
</comment>
<sequence>MTEQLVELNVTGMHCNNCAISVHRMLEKKGLQNILVDFAGEEVKFSTADASAVPGIIKDIEGLGYHVIEDLSAHQEKFYQKVESKFIFCAIFTAPLLLHMVLPWHWLHHASVQLALCLPVFIVGCLHFGKSAITSIKSGVPNMDVLIFIGSTAAFIYSLVGTIQNLGGQYQFYETCATIITLVLLGNLFEKRSVTQTTSAVKDLVKFQQVEARRIVNGEIEVVNAKEIKSGDIVLVNTGDKIPVDGDILEGSASVDESMLTGESVPVEKQKYDSVIGGTILQSGNIRIMATKVGSNSVLAQIIDLMKRAQAAKPPIQKLGDKVAAVFVPAVILIALITFLLTYFVFNGGLQNSLMHAIAVLVISCPCAMGLATPTAVMVGLGRAAKNGVLIKGGDTIEAVANTKYVIFDKTGTLTTGKFALRDIKTYGDVPVESARGIIAAIEARSNHPIARSLVEQLKAQPQEKLILKTVSEEKGLGMRAEDVQGNHYFLGAAKDGGDSNYNLSLYKNQQLLAQIAIQDDIKPGAANLIASLKKMGITPVLLSGDKASRCNDVAQTLGITSIHAEKLPDEKLAIVDVYKQKGKTVMIGDGINDAPALTKADVGVSMNDASHIAIQSARVILLNTDLNSLLFFLQVSKHTLLTIKQNLFWAFAYNIVAIPVAALGFMSPMFGAFTMAFSDVVVIGNSLRLKIKRISPPAP</sequence>
<evidence type="ECO:0000256" key="8">
    <source>
        <dbReference type="ARBA" id="ARBA00022967"/>
    </source>
</evidence>
<dbReference type="NCBIfam" id="TIGR01525">
    <property type="entry name" value="ATPase-IB_hvy"/>
    <property type="match status" value="1"/>
</dbReference>
<dbReference type="GO" id="GO:0005507">
    <property type="term" value="F:copper ion binding"/>
    <property type="evidence" value="ECO:0007669"/>
    <property type="project" value="TreeGrafter"/>
</dbReference>
<dbReference type="NCBIfam" id="TIGR01512">
    <property type="entry name" value="ATPase-IB2_Cd"/>
    <property type="match status" value="1"/>
</dbReference>
<feature type="transmembrane region" description="Helical" evidence="11">
    <location>
        <begin position="358"/>
        <end position="382"/>
    </location>
</feature>
<dbReference type="InterPro" id="IPR017969">
    <property type="entry name" value="Heavy-metal-associated_CS"/>
</dbReference>
<feature type="transmembrane region" description="Helical" evidence="11">
    <location>
        <begin position="145"/>
        <end position="164"/>
    </location>
</feature>
<dbReference type="PANTHER" id="PTHR43520:SF8">
    <property type="entry name" value="P-TYPE CU(+) TRANSPORTER"/>
    <property type="match status" value="1"/>
</dbReference>
<keyword evidence="7 11" id="KW-0067">ATP-binding</keyword>
<dbReference type="InterPro" id="IPR059000">
    <property type="entry name" value="ATPase_P-type_domA"/>
</dbReference>
<dbReference type="GO" id="GO:0055070">
    <property type="term" value="P:copper ion homeostasis"/>
    <property type="evidence" value="ECO:0007669"/>
    <property type="project" value="TreeGrafter"/>
</dbReference>
<evidence type="ECO:0000259" key="13">
    <source>
        <dbReference type="Pfam" id="PF00403"/>
    </source>
</evidence>
<organism evidence="14 15">
    <name type="scientific">Mucilaginibacter mali</name>
    <dbReference type="NCBI Taxonomy" id="2740462"/>
    <lineage>
        <taxon>Bacteria</taxon>
        <taxon>Pseudomonadati</taxon>
        <taxon>Bacteroidota</taxon>
        <taxon>Sphingobacteriia</taxon>
        <taxon>Sphingobacteriales</taxon>
        <taxon>Sphingobacteriaceae</taxon>
        <taxon>Mucilaginibacter</taxon>
    </lineage>
</organism>
<evidence type="ECO:0000256" key="1">
    <source>
        <dbReference type="ARBA" id="ARBA00004651"/>
    </source>
</evidence>
<evidence type="ECO:0000256" key="2">
    <source>
        <dbReference type="ARBA" id="ARBA00006024"/>
    </source>
</evidence>
<dbReference type="AlphaFoldDB" id="A0A7D4Q7J1"/>
<name>A0A7D4Q7J1_9SPHI</name>
<dbReference type="Pfam" id="PF00403">
    <property type="entry name" value="HMA"/>
    <property type="match status" value="1"/>
</dbReference>
<dbReference type="FunFam" id="2.70.150.10:FF:000020">
    <property type="entry name" value="Copper-exporting P-type ATPase A"/>
    <property type="match status" value="1"/>
</dbReference>
<evidence type="ECO:0000256" key="5">
    <source>
        <dbReference type="ARBA" id="ARBA00022723"/>
    </source>
</evidence>
<dbReference type="Gene3D" id="3.40.50.1000">
    <property type="entry name" value="HAD superfamily/HAD-like"/>
    <property type="match status" value="1"/>
</dbReference>
<dbReference type="SUPFAM" id="SSF81653">
    <property type="entry name" value="Calcium ATPase, transduction domain A"/>
    <property type="match status" value="1"/>
</dbReference>
<evidence type="ECO:0000256" key="9">
    <source>
        <dbReference type="ARBA" id="ARBA00022989"/>
    </source>
</evidence>
<dbReference type="InterPro" id="IPR023214">
    <property type="entry name" value="HAD_sf"/>
</dbReference>
<keyword evidence="3 11" id="KW-1003">Cell membrane</keyword>
<dbReference type="Pfam" id="PF00702">
    <property type="entry name" value="Hydrolase"/>
    <property type="match status" value="1"/>
</dbReference>
<dbReference type="GO" id="GO:0060003">
    <property type="term" value="P:copper ion export"/>
    <property type="evidence" value="ECO:0007669"/>
    <property type="project" value="UniProtKB-ARBA"/>
</dbReference>
<keyword evidence="10 11" id="KW-0472">Membrane</keyword>